<name>A0AAU7MVD1_9FLAO</name>
<dbReference type="SMART" id="SM00112">
    <property type="entry name" value="CA"/>
    <property type="match status" value="1"/>
</dbReference>
<evidence type="ECO:0000259" key="2">
    <source>
        <dbReference type="PROSITE" id="PS50093"/>
    </source>
</evidence>
<dbReference type="Pfam" id="PF00028">
    <property type="entry name" value="Cadherin"/>
    <property type="match status" value="1"/>
</dbReference>
<organism evidence="4">
    <name type="scientific">Flagellimonas sp. MMG031</name>
    <dbReference type="NCBI Taxonomy" id="3158549"/>
    <lineage>
        <taxon>Bacteria</taxon>
        <taxon>Pseudomonadati</taxon>
        <taxon>Bacteroidota</taxon>
        <taxon>Flavobacteriia</taxon>
        <taxon>Flavobacteriales</taxon>
        <taxon>Flavobacteriaceae</taxon>
        <taxon>Flagellimonas</taxon>
    </lineage>
</organism>
<dbReference type="KEGG" id="fld:ABNE31_12040"/>
<dbReference type="AlphaFoldDB" id="A0AAU7MVD1"/>
<dbReference type="InterPro" id="IPR005046">
    <property type="entry name" value="DUF285"/>
</dbReference>
<dbReference type="GO" id="GO:0005509">
    <property type="term" value="F:calcium ion binding"/>
    <property type="evidence" value="ECO:0007669"/>
    <property type="project" value="InterPro"/>
</dbReference>
<dbReference type="Gene3D" id="2.60.40.10">
    <property type="entry name" value="Immunoglobulins"/>
    <property type="match status" value="1"/>
</dbReference>
<dbReference type="PROSITE" id="PS50093">
    <property type="entry name" value="PKD"/>
    <property type="match status" value="1"/>
</dbReference>
<dbReference type="SUPFAM" id="SSF49299">
    <property type="entry name" value="PKD domain"/>
    <property type="match status" value="1"/>
</dbReference>
<dbReference type="SUPFAM" id="SSF49313">
    <property type="entry name" value="Cadherin-like"/>
    <property type="match status" value="1"/>
</dbReference>
<evidence type="ECO:0000313" key="4">
    <source>
        <dbReference type="EMBL" id="XBQ22329.1"/>
    </source>
</evidence>
<dbReference type="InterPro" id="IPR013783">
    <property type="entry name" value="Ig-like_fold"/>
</dbReference>
<dbReference type="CDD" id="cd11304">
    <property type="entry name" value="Cadherin_repeat"/>
    <property type="match status" value="1"/>
</dbReference>
<feature type="domain" description="Cadherin" evidence="3">
    <location>
        <begin position="45"/>
        <end position="137"/>
    </location>
</feature>
<accession>A0AAU7MVD1</accession>
<dbReference type="InterPro" id="IPR011889">
    <property type="entry name" value="Liste_lipo_26"/>
</dbReference>
<reference evidence="4" key="1">
    <citation type="submission" date="2024-05" db="EMBL/GenBank/DDBJ databases">
        <title>Draft Genome Sequences of Flagellimonas sp. MMG031 and Marinobacter sp. MMG032 Isolated from the dinoflagellate Symbiodinium pilosum.</title>
        <authorList>
            <person name="Shikuma N.J."/>
            <person name="Farrell M.V."/>
        </authorList>
    </citation>
    <scope>NUCLEOTIDE SEQUENCE</scope>
    <source>
        <strain evidence="4">MMG031</strain>
    </source>
</reference>
<feature type="chain" id="PRO_5043840250" evidence="1">
    <location>
        <begin position="21"/>
        <end position="462"/>
    </location>
</feature>
<feature type="domain" description="PKD" evidence="2">
    <location>
        <begin position="162"/>
        <end position="193"/>
    </location>
</feature>
<evidence type="ECO:0000259" key="3">
    <source>
        <dbReference type="PROSITE" id="PS50268"/>
    </source>
</evidence>
<protein>
    <submittedName>
        <fullName evidence="4">BspA family leucine-rich repeat surface protein</fullName>
    </submittedName>
</protein>
<dbReference type="RefSeq" id="WP_349351310.1">
    <property type="nucleotide sequence ID" value="NZ_CP157804.1"/>
</dbReference>
<dbReference type="GO" id="GO:0016020">
    <property type="term" value="C:membrane"/>
    <property type="evidence" value="ECO:0007669"/>
    <property type="project" value="InterPro"/>
</dbReference>
<feature type="signal peptide" evidence="1">
    <location>
        <begin position="1"/>
        <end position="20"/>
    </location>
</feature>
<proteinExistence type="predicted"/>
<dbReference type="InterPro" id="IPR035986">
    <property type="entry name" value="PKD_dom_sf"/>
</dbReference>
<dbReference type="InterPro" id="IPR002126">
    <property type="entry name" value="Cadherin-like_dom"/>
</dbReference>
<dbReference type="Gene3D" id="2.60.40.60">
    <property type="entry name" value="Cadherins"/>
    <property type="match status" value="1"/>
</dbReference>
<sequence>MKLKNIIAPLFALVLFWSCAEDDAGYPIATNRGPVMVAQSFNPSEDISDSDIIGLVKAFDADGNALTFSLTTNDDDMFELTSDGQLSLATGKNLDFETKSQHSITVTVTDGITNPISNSITIEVENVIETLFEDPAAFITEWEVAEGQVLTIGTNEDYEYDYVIDWGDGNSHGSLDQNPSHEYTDAGTYLVAIKGLFPAISMFNADMASKESLVSVVQWGTGKWQTMERAFIDCPNLTGFTATDTPDLSEVTSLRSMFLNASSFNGAMSGWDTSTVTDMQTMFAGASAFNQSIGSWDTGNVTNMRGMFSNAVSFNQNIGDWTTSNVLSMNTMFQGATSFNQNIGGWDISQVTDVENMFDGATAFDQNLGAWDIGSVFTMEFMLDNSGMTAPNLNATLIGWNEYVEENEGPKDITIGVDGLSICGPDVVEAIQNLTINHNWALTGILQVDADCPEEEAEEVTE</sequence>
<dbReference type="EMBL" id="CP157804">
    <property type="protein sequence ID" value="XBQ22329.1"/>
    <property type="molecule type" value="Genomic_DNA"/>
</dbReference>
<dbReference type="GO" id="GO:0007156">
    <property type="term" value="P:homophilic cell adhesion via plasma membrane adhesion molecules"/>
    <property type="evidence" value="ECO:0007669"/>
    <property type="project" value="InterPro"/>
</dbReference>
<dbReference type="NCBIfam" id="TIGR02167">
    <property type="entry name" value="Liste_lipo_26"/>
    <property type="match status" value="1"/>
</dbReference>
<keyword evidence="1" id="KW-0732">Signal</keyword>
<dbReference type="InterPro" id="IPR000601">
    <property type="entry name" value="PKD_dom"/>
</dbReference>
<dbReference type="PROSITE" id="PS50268">
    <property type="entry name" value="CADHERIN_2"/>
    <property type="match status" value="1"/>
</dbReference>
<dbReference type="CDD" id="cd00146">
    <property type="entry name" value="PKD"/>
    <property type="match status" value="1"/>
</dbReference>
<gene>
    <name evidence="4" type="ORF">ABNE31_12040</name>
</gene>
<dbReference type="InterPro" id="IPR015919">
    <property type="entry name" value="Cadherin-like_sf"/>
</dbReference>
<dbReference type="Pfam" id="PF03382">
    <property type="entry name" value="DUF285"/>
    <property type="match status" value="1"/>
</dbReference>
<evidence type="ECO:0000256" key="1">
    <source>
        <dbReference type="SAM" id="SignalP"/>
    </source>
</evidence>